<evidence type="ECO:0000313" key="5">
    <source>
        <dbReference type="Proteomes" id="UP000269198"/>
    </source>
</evidence>
<dbReference type="PANTHER" id="PTHR43877">
    <property type="entry name" value="AMINOALKYLPHOSPHONATE N-ACETYLTRANSFERASE-RELATED-RELATED"/>
    <property type="match status" value="1"/>
</dbReference>
<keyword evidence="2" id="KW-0012">Acyltransferase</keyword>
<dbReference type="InterPro" id="IPR000182">
    <property type="entry name" value="GNAT_dom"/>
</dbReference>
<dbReference type="InterPro" id="IPR050832">
    <property type="entry name" value="Bact_Acetyltransf"/>
</dbReference>
<dbReference type="Proteomes" id="UP000269198">
    <property type="component" value="Unassembled WGS sequence"/>
</dbReference>
<dbReference type="Gene3D" id="3.40.630.30">
    <property type="match status" value="1"/>
</dbReference>
<dbReference type="PROSITE" id="PS51186">
    <property type="entry name" value="GNAT"/>
    <property type="match status" value="1"/>
</dbReference>
<protein>
    <submittedName>
        <fullName evidence="4">GNAT family N-acetyltransferase</fullName>
    </submittedName>
</protein>
<dbReference type="OrthoDB" id="273614at2"/>
<sequence length="185" mass="20476">METSLATKPSPGVSGVLRFRYLGPNEIDELAGLWRAVHERHTAVAPHLEDVITSVDADEAWRRRRRQYLDWLSDPDTLAVVAERDRDPVGYAMVTVRTSQQGSWDRGERVGVVQTLAVPEEYTGTGVGSGLLEEVRRQLGSLGIREIELSALATSSDDIQFLEQEGFRPFVTTMVCRIAGVGAHD</sequence>
<accession>A0A3N0E288</accession>
<dbReference type="SUPFAM" id="SSF55729">
    <property type="entry name" value="Acyl-CoA N-acyltransferases (Nat)"/>
    <property type="match status" value="1"/>
</dbReference>
<reference evidence="4 5" key="1">
    <citation type="submission" date="2018-11" db="EMBL/GenBank/DDBJ databases">
        <title>The genome draft of YIM 96095.</title>
        <authorList>
            <person name="Tang S.-K."/>
            <person name="Chunyu W.-X."/>
            <person name="Feng Y.-Z."/>
        </authorList>
    </citation>
    <scope>NUCLEOTIDE SEQUENCE [LARGE SCALE GENOMIC DNA]</scope>
    <source>
        <strain evidence="4 5">YIM 96095</strain>
    </source>
</reference>
<organism evidence="4 5">
    <name type="scientific">Halostreptopolyspora alba</name>
    <dbReference type="NCBI Taxonomy" id="2487137"/>
    <lineage>
        <taxon>Bacteria</taxon>
        <taxon>Bacillati</taxon>
        <taxon>Actinomycetota</taxon>
        <taxon>Actinomycetes</taxon>
        <taxon>Streptosporangiales</taxon>
        <taxon>Nocardiopsidaceae</taxon>
        <taxon>Halostreptopolyspora</taxon>
    </lineage>
</organism>
<evidence type="ECO:0000256" key="1">
    <source>
        <dbReference type="ARBA" id="ARBA00022679"/>
    </source>
</evidence>
<comment type="caution">
    <text evidence="4">The sequence shown here is derived from an EMBL/GenBank/DDBJ whole genome shotgun (WGS) entry which is preliminary data.</text>
</comment>
<keyword evidence="5" id="KW-1185">Reference proteome</keyword>
<feature type="domain" description="N-acetyltransferase" evidence="3">
    <location>
        <begin position="39"/>
        <end position="185"/>
    </location>
</feature>
<dbReference type="Pfam" id="PF00583">
    <property type="entry name" value="Acetyltransf_1"/>
    <property type="match status" value="1"/>
</dbReference>
<evidence type="ECO:0000256" key="2">
    <source>
        <dbReference type="ARBA" id="ARBA00023315"/>
    </source>
</evidence>
<dbReference type="RefSeq" id="WP_123203138.1">
    <property type="nucleotide sequence ID" value="NZ_RJMB01000028.1"/>
</dbReference>
<gene>
    <name evidence="4" type="ORF">EFW17_20940</name>
</gene>
<dbReference type="AlphaFoldDB" id="A0A3N0E288"/>
<evidence type="ECO:0000313" key="4">
    <source>
        <dbReference type="EMBL" id="RNL81935.1"/>
    </source>
</evidence>
<evidence type="ECO:0000259" key="3">
    <source>
        <dbReference type="PROSITE" id="PS51186"/>
    </source>
</evidence>
<name>A0A3N0E288_9ACTN</name>
<keyword evidence="1 4" id="KW-0808">Transferase</keyword>
<dbReference type="CDD" id="cd04301">
    <property type="entry name" value="NAT_SF"/>
    <property type="match status" value="1"/>
</dbReference>
<proteinExistence type="predicted"/>
<dbReference type="EMBL" id="RJMB01000028">
    <property type="protein sequence ID" value="RNL81935.1"/>
    <property type="molecule type" value="Genomic_DNA"/>
</dbReference>
<dbReference type="GO" id="GO:0016747">
    <property type="term" value="F:acyltransferase activity, transferring groups other than amino-acyl groups"/>
    <property type="evidence" value="ECO:0007669"/>
    <property type="project" value="InterPro"/>
</dbReference>
<dbReference type="InterPro" id="IPR016181">
    <property type="entry name" value="Acyl_CoA_acyltransferase"/>
</dbReference>